<dbReference type="Pfam" id="PF01609">
    <property type="entry name" value="DDE_Tnp_1"/>
    <property type="match status" value="1"/>
</dbReference>
<evidence type="ECO:0000259" key="1">
    <source>
        <dbReference type="Pfam" id="PF01609"/>
    </source>
</evidence>
<dbReference type="AlphaFoldDB" id="A0ABD3Y4T7"/>
<feature type="non-terminal residue" evidence="2">
    <location>
        <position position="110"/>
    </location>
</feature>
<name>A0ABD3Y4T7_9GAMM</name>
<organism evidence="2 3">
    <name type="scientific">Pseudoalteromonas fuliginea</name>
    <dbReference type="NCBI Taxonomy" id="1872678"/>
    <lineage>
        <taxon>Bacteria</taxon>
        <taxon>Pseudomonadati</taxon>
        <taxon>Pseudomonadota</taxon>
        <taxon>Gammaproteobacteria</taxon>
        <taxon>Alteromonadales</taxon>
        <taxon>Pseudoalteromonadaceae</taxon>
        <taxon>Pseudoalteromonas</taxon>
    </lineage>
</organism>
<protein>
    <recommendedName>
        <fullName evidence="1">Transposase IS4-like domain-containing protein</fullName>
    </recommendedName>
</protein>
<dbReference type="InterPro" id="IPR002559">
    <property type="entry name" value="Transposase_11"/>
</dbReference>
<evidence type="ECO:0000313" key="3">
    <source>
        <dbReference type="Proteomes" id="UP000027154"/>
    </source>
</evidence>
<evidence type="ECO:0000313" key="2">
    <source>
        <dbReference type="EMBL" id="KDC49162.1"/>
    </source>
</evidence>
<sequence length="110" mass="12253">MHATLNLTQGCFEKAGITPDSYSEREELPTFKELKGQLLLADRGYYSGSYIHELDKAGGFYVLRAKGLKAVRVHNAFKQNGQELTGSHSPKLCELLPKLPKNDIIDMNVS</sequence>
<feature type="domain" description="Transposase IS4-like" evidence="1">
    <location>
        <begin position="1"/>
        <end position="74"/>
    </location>
</feature>
<reference evidence="2 3" key="1">
    <citation type="submission" date="2014-04" db="EMBL/GenBank/DDBJ databases">
        <title>Pseudoalteromonas galatheae sp. nov., isolated from a deep-sea polychaete near Canal Concepcion, Chile.</title>
        <authorList>
            <person name="Machado H.R."/>
            <person name="Gram L."/>
            <person name="Vynne N.G."/>
        </authorList>
    </citation>
    <scope>NUCLEOTIDE SEQUENCE [LARGE SCALE GENOMIC DNA]</scope>
    <source>
        <strain evidence="2 3">KMM216</strain>
    </source>
</reference>
<accession>A0ABD3Y4T7</accession>
<comment type="caution">
    <text evidence="2">The sequence shown here is derived from an EMBL/GenBank/DDBJ whole genome shotgun (WGS) entry which is preliminary data.</text>
</comment>
<gene>
    <name evidence="2" type="ORF">DC53_17860</name>
</gene>
<proteinExistence type="predicted"/>
<dbReference type="EMBL" id="JJNZ01000070">
    <property type="protein sequence ID" value="KDC49162.1"/>
    <property type="molecule type" value="Genomic_DNA"/>
</dbReference>
<dbReference type="Proteomes" id="UP000027154">
    <property type="component" value="Unassembled WGS sequence"/>
</dbReference>